<accession>A0A2K8NY89</accession>
<name>A0A2K8NY89_9MOLU</name>
<keyword evidence="1" id="KW-0472">Membrane</keyword>
<evidence type="ECO:0000313" key="3">
    <source>
        <dbReference type="Proteomes" id="UP000231896"/>
    </source>
</evidence>
<dbReference type="Proteomes" id="UP000231896">
    <property type="component" value="Chromosome"/>
</dbReference>
<protein>
    <submittedName>
        <fullName evidence="2">Uncharacterized protein</fullName>
    </submittedName>
</protein>
<feature type="transmembrane region" description="Helical" evidence="1">
    <location>
        <begin position="163"/>
        <end position="181"/>
    </location>
</feature>
<dbReference type="OrthoDB" id="400776at2"/>
<dbReference type="RefSeq" id="WP_051584609.1">
    <property type="nucleotide sequence ID" value="NZ_CP024964.1"/>
</dbReference>
<evidence type="ECO:0000313" key="2">
    <source>
        <dbReference type="EMBL" id="ATZ18148.1"/>
    </source>
</evidence>
<keyword evidence="1" id="KW-0812">Transmembrane</keyword>
<dbReference type="AlphaFoldDB" id="A0A2K8NY89"/>
<evidence type="ECO:0000256" key="1">
    <source>
        <dbReference type="SAM" id="Phobius"/>
    </source>
</evidence>
<gene>
    <name evidence="2" type="ORF">EMELA_v1c06410</name>
</gene>
<sequence length="252" mass="30642">MKKYKPFYKNWIWYYHLVACLLFIGFLSWGFYLSSFVEHWYSDNAFTNYDILVSFFSVQVNLMTIVWLIVYIINFDKKEKHGIITDRFRMVIMNWNMLVFLIFWMGVVYYIKTGEDSIVNYSTNQIICTIVTHMICPIMLFIIYQFSMGNEQYSYNFYKKWDIYLVFIYAASYLAYVYVRGELYLASGKKIGLYPYPFVDFQYLFIGNSVILYVLYLIIAFFIWFSLHHLWLVYNNNLIYRIKERKRIVCSV</sequence>
<feature type="transmembrane region" description="Helical" evidence="1">
    <location>
        <begin position="201"/>
        <end position="225"/>
    </location>
</feature>
<organism evidence="2 3">
    <name type="scientific">Mesoplasma melaleucae</name>
    <dbReference type="NCBI Taxonomy" id="81459"/>
    <lineage>
        <taxon>Bacteria</taxon>
        <taxon>Bacillati</taxon>
        <taxon>Mycoplasmatota</taxon>
        <taxon>Mollicutes</taxon>
        <taxon>Entomoplasmatales</taxon>
        <taxon>Entomoplasmataceae</taxon>
        <taxon>Mesoplasma</taxon>
    </lineage>
</organism>
<proteinExistence type="predicted"/>
<feature type="transmembrane region" description="Helical" evidence="1">
    <location>
        <begin position="123"/>
        <end position="143"/>
    </location>
</feature>
<keyword evidence="1" id="KW-1133">Transmembrane helix</keyword>
<dbReference type="KEGG" id="eml:EMELA_v1c06410"/>
<feature type="transmembrane region" description="Helical" evidence="1">
    <location>
        <begin position="12"/>
        <end position="31"/>
    </location>
</feature>
<keyword evidence="3" id="KW-1185">Reference proteome</keyword>
<feature type="transmembrane region" description="Helical" evidence="1">
    <location>
        <begin position="93"/>
        <end position="111"/>
    </location>
</feature>
<reference evidence="2 3" key="1">
    <citation type="submission" date="2017-11" db="EMBL/GenBank/DDBJ databases">
        <title>Genome sequence of Entomoplasma melaleucae M1 (ATCC 49191).</title>
        <authorList>
            <person name="Lo W.-S."/>
            <person name="Gasparich G.E."/>
            <person name="Kuo C.-H."/>
        </authorList>
    </citation>
    <scope>NUCLEOTIDE SEQUENCE [LARGE SCALE GENOMIC DNA]</scope>
    <source>
        <strain evidence="2 3">M1</strain>
    </source>
</reference>
<feature type="transmembrane region" description="Helical" evidence="1">
    <location>
        <begin position="51"/>
        <end position="73"/>
    </location>
</feature>
<dbReference type="EMBL" id="CP024964">
    <property type="protein sequence ID" value="ATZ18148.1"/>
    <property type="molecule type" value="Genomic_DNA"/>
</dbReference>